<evidence type="ECO:0000313" key="7">
    <source>
        <dbReference type="Proteomes" id="UP001174839"/>
    </source>
</evidence>
<dbReference type="Pfam" id="PF00512">
    <property type="entry name" value="HisKA"/>
    <property type="match status" value="1"/>
</dbReference>
<reference evidence="6" key="1">
    <citation type="submission" date="2023-06" db="EMBL/GenBank/DDBJ databases">
        <title>Robiginitalea aurantiacus sp. nov. and Algoriphagus sediminis sp. nov., isolated from coastal sediment.</title>
        <authorList>
            <person name="Zhou Z.Y."/>
            <person name="An J."/>
            <person name="Jia Y.W."/>
            <person name="Du Z.J."/>
        </authorList>
    </citation>
    <scope>NUCLEOTIDE SEQUENCE</scope>
    <source>
        <strain evidence="6">M39</strain>
    </source>
</reference>
<dbReference type="EMBL" id="JAUDUY010000008">
    <property type="protein sequence ID" value="MDM9632351.1"/>
    <property type="molecule type" value="Genomic_DNA"/>
</dbReference>
<name>A0ABT7WHG3_9FLAO</name>
<evidence type="ECO:0000313" key="6">
    <source>
        <dbReference type="EMBL" id="MDM9632351.1"/>
    </source>
</evidence>
<gene>
    <name evidence="6" type="ORF">QU605_12775</name>
</gene>
<dbReference type="SMART" id="SM00387">
    <property type="entry name" value="HATPase_c"/>
    <property type="match status" value="1"/>
</dbReference>
<dbReference type="SUPFAM" id="SSF47384">
    <property type="entry name" value="Homodimeric domain of signal transducing histidine kinase"/>
    <property type="match status" value="1"/>
</dbReference>
<dbReference type="InterPro" id="IPR036097">
    <property type="entry name" value="HisK_dim/P_sf"/>
</dbReference>
<keyword evidence="7" id="KW-1185">Reference proteome</keyword>
<comment type="catalytic activity">
    <reaction evidence="1">
        <text>ATP + protein L-histidine = ADP + protein N-phospho-L-histidine.</text>
        <dbReference type="EC" id="2.7.13.3"/>
    </reaction>
</comment>
<dbReference type="CDD" id="cd00082">
    <property type="entry name" value="HisKA"/>
    <property type="match status" value="1"/>
</dbReference>
<dbReference type="Gene3D" id="3.30.565.10">
    <property type="entry name" value="Histidine kinase-like ATPase, C-terminal domain"/>
    <property type="match status" value="1"/>
</dbReference>
<dbReference type="InterPro" id="IPR036890">
    <property type="entry name" value="HATPase_C_sf"/>
</dbReference>
<proteinExistence type="predicted"/>
<protein>
    <recommendedName>
        <fullName evidence="2">histidine kinase</fullName>
        <ecNumber evidence="2">2.7.13.3</ecNumber>
    </recommendedName>
</protein>
<dbReference type="InterPro" id="IPR005467">
    <property type="entry name" value="His_kinase_dom"/>
</dbReference>
<dbReference type="Gene3D" id="1.10.287.130">
    <property type="match status" value="1"/>
</dbReference>
<keyword evidence="4" id="KW-0472">Membrane</keyword>
<evidence type="ECO:0000256" key="4">
    <source>
        <dbReference type="SAM" id="Phobius"/>
    </source>
</evidence>
<feature type="transmembrane region" description="Helical" evidence="4">
    <location>
        <begin position="7"/>
        <end position="26"/>
    </location>
</feature>
<dbReference type="GO" id="GO:0016301">
    <property type="term" value="F:kinase activity"/>
    <property type="evidence" value="ECO:0007669"/>
    <property type="project" value="UniProtKB-KW"/>
</dbReference>
<dbReference type="InterPro" id="IPR004358">
    <property type="entry name" value="Sig_transdc_His_kin-like_C"/>
</dbReference>
<evidence type="ECO:0000256" key="3">
    <source>
        <dbReference type="ARBA" id="ARBA00022553"/>
    </source>
</evidence>
<dbReference type="Proteomes" id="UP001174839">
    <property type="component" value="Unassembled WGS sequence"/>
</dbReference>
<feature type="domain" description="Histidine kinase" evidence="5">
    <location>
        <begin position="208"/>
        <end position="422"/>
    </location>
</feature>
<comment type="caution">
    <text evidence="6">The sequence shown here is derived from an EMBL/GenBank/DDBJ whole genome shotgun (WGS) entry which is preliminary data.</text>
</comment>
<keyword evidence="4" id="KW-0812">Transmembrane</keyword>
<keyword evidence="3" id="KW-0597">Phosphoprotein</keyword>
<accession>A0ABT7WHG3</accession>
<dbReference type="EC" id="2.7.13.3" evidence="2"/>
<dbReference type="SUPFAM" id="SSF55874">
    <property type="entry name" value="ATPase domain of HSP90 chaperone/DNA topoisomerase II/histidine kinase"/>
    <property type="match status" value="1"/>
</dbReference>
<evidence type="ECO:0000256" key="1">
    <source>
        <dbReference type="ARBA" id="ARBA00000085"/>
    </source>
</evidence>
<feature type="transmembrane region" description="Helical" evidence="4">
    <location>
        <begin position="170"/>
        <end position="189"/>
    </location>
</feature>
<dbReference type="RefSeq" id="WP_289725718.1">
    <property type="nucleotide sequence ID" value="NZ_JAUDUY010000008.1"/>
</dbReference>
<organism evidence="6 7">
    <name type="scientific">Robiginitalea aurantiaca</name>
    <dbReference type="NCBI Taxonomy" id="3056915"/>
    <lineage>
        <taxon>Bacteria</taxon>
        <taxon>Pseudomonadati</taxon>
        <taxon>Bacteroidota</taxon>
        <taxon>Flavobacteriia</taxon>
        <taxon>Flavobacteriales</taxon>
        <taxon>Flavobacteriaceae</taxon>
        <taxon>Robiginitalea</taxon>
    </lineage>
</organism>
<dbReference type="SMART" id="SM00388">
    <property type="entry name" value="HisKA"/>
    <property type="match status" value="1"/>
</dbReference>
<sequence length="425" mass="49188">MARKRVFFIALFVISIIGLAIVQYRYLKIGLNLARVQFSQKIALVGADIQKDFYGRNQLTFLLANAMERDTSFFRTEPAELEDASRYFLEDYLRERLVDHEIDREFSFALKARDSSYYLRSARKQRQEEKDYLYPIELRGYLADRLEKRMVLQLEFQNLDRYFLSQLNGLTLPSLLFLLGILGVVLWVLRTYYWQRKVITTTNEFINNLTHELRTPVFSISLATKILDSKLGADEKEFTGRILDETKKLSTHIDKVLELGSLEHGRTVIEKKRMDFRPSLERLCADFRALCQLEERVFTYDLDPGPYQMNASVFHLENAINNLLDNARKYGGDAPISLSATKQKKYLEIQVRNGGTPIPAEALNEIFKKYYRLPVGDRQKVRGYGLGLSYVRTVAEMHHGKVSALSDTAKGTVLRFVVPLESNES</sequence>
<dbReference type="PANTHER" id="PTHR43547:SF2">
    <property type="entry name" value="HYBRID SIGNAL TRANSDUCTION HISTIDINE KINASE C"/>
    <property type="match status" value="1"/>
</dbReference>
<evidence type="ECO:0000256" key="2">
    <source>
        <dbReference type="ARBA" id="ARBA00012438"/>
    </source>
</evidence>
<dbReference type="PANTHER" id="PTHR43547">
    <property type="entry name" value="TWO-COMPONENT HISTIDINE KINASE"/>
    <property type="match status" value="1"/>
</dbReference>
<dbReference type="InterPro" id="IPR003594">
    <property type="entry name" value="HATPase_dom"/>
</dbReference>
<dbReference type="Pfam" id="PF02518">
    <property type="entry name" value="HATPase_c"/>
    <property type="match status" value="1"/>
</dbReference>
<keyword evidence="6" id="KW-0808">Transferase</keyword>
<dbReference type="CDD" id="cd00075">
    <property type="entry name" value="HATPase"/>
    <property type="match status" value="1"/>
</dbReference>
<dbReference type="InterPro" id="IPR003661">
    <property type="entry name" value="HisK_dim/P_dom"/>
</dbReference>
<evidence type="ECO:0000259" key="5">
    <source>
        <dbReference type="PROSITE" id="PS50109"/>
    </source>
</evidence>
<keyword evidence="4" id="KW-1133">Transmembrane helix</keyword>
<keyword evidence="6" id="KW-0418">Kinase</keyword>
<dbReference type="PROSITE" id="PS50109">
    <property type="entry name" value="HIS_KIN"/>
    <property type="match status" value="1"/>
</dbReference>
<dbReference type="PRINTS" id="PR00344">
    <property type="entry name" value="BCTRLSENSOR"/>
</dbReference>